<dbReference type="PANTHER" id="PTHR37167:SF1">
    <property type="entry name" value="1,4-DIHYDROXY-6-NAPHTOATE SYNTHASE"/>
    <property type="match status" value="1"/>
</dbReference>
<evidence type="ECO:0000313" key="6">
    <source>
        <dbReference type="Proteomes" id="UP000199041"/>
    </source>
</evidence>
<comment type="pathway">
    <text evidence="1 4">Quinol/quinone metabolism; menaquinone biosynthesis.</text>
</comment>
<accession>A0A1H3VLE9</accession>
<dbReference type="EMBL" id="FNQY01000001">
    <property type="protein sequence ID" value="SDZ75600.1"/>
    <property type="molecule type" value="Genomic_DNA"/>
</dbReference>
<dbReference type="CDD" id="cd13635">
    <property type="entry name" value="PBP2_Ttha1568_Mqnd"/>
    <property type="match status" value="1"/>
</dbReference>
<feature type="binding site" evidence="4">
    <location>
        <begin position="109"/>
        <end position="110"/>
    </location>
    <ligand>
        <name>substrate</name>
    </ligand>
</feature>
<dbReference type="GO" id="GO:0016830">
    <property type="term" value="F:carbon-carbon lyase activity"/>
    <property type="evidence" value="ECO:0007669"/>
    <property type="project" value="UniProtKB-UniRule"/>
</dbReference>
<reference evidence="5 6" key="1">
    <citation type="submission" date="2016-10" db="EMBL/GenBank/DDBJ databases">
        <authorList>
            <person name="de Groot N.N."/>
        </authorList>
    </citation>
    <scope>NUCLEOTIDE SEQUENCE [LARGE SCALE GENOMIC DNA]</scope>
    <source>
        <strain evidence="5 6">Vu-144</strain>
    </source>
</reference>
<feature type="active site" description="Proton acceptor" evidence="4">
    <location>
        <position position="147"/>
    </location>
</feature>
<comment type="similarity">
    <text evidence="4">Belongs to the MqnA/MqnD family. MqnD subfamily.</text>
</comment>
<dbReference type="InterPro" id="IPR030869">
    <property type="entry name" value="MqnD"/>
</dbReference>
<evidence type="ECO:0000313" key="5">
    <source>
        <dbReference type="EMBL" id="SDZ75600.1"/>
    </source>
</evidence>
<organism evidence="5 6">
    <name type="scientific">Arachidicoccus rhizosphaerae</name>
    <dbReference type="NCBI Taxonomy" id="551991"/>
    <lineage>
        <taxon>Bacteria</taxon>
        <taxon>Pseudomonadati</taxon>
        <taxon>Bacteroidota</taxon>
        <taxon>Chitinophagia</taxon>
        <taxon>Chitinophagales</taxon>
        <taxon>Chitinophagaceae</taxon>
        <taxon>Arachidicoccus</taxon>
    </lineage>
</organism>
<evidence type="ECO:0000256" key="3">
    <source>
        <dbReference type="ARBA" id="ARBA00023239"/>
    </source>
</evidence>
<name>A0A1H3VLE9_9BACT</name>
<dbReference type="AlphaFoldDB" id="A0A1H3VLE9"/>
<dbReference type="EC" id="4.1.99.29" evidence="4"/>
<comment type="catalytic activity">
    <reaction evidence="4">
        <text>cyclic dehypoxanthinylfutalosinate = 1,4-dihydroxy-6-naphthoate + dihydroxyacetone</text>
        <dbReference type="Rhea" id="RHEA:33087"/>
        <dbReference type="ChEBI" id="CHEBI:16016"/>
        <dbReference type="ChEBI" id="CHEBI:64254"/>
        <dbReference type="ChEBI" id="CHEBI:64270"/>
        <dbReference type="EC" id="4.1.99.29"/>
    </reaction>
</comment>
<evidence type="ECO:0000256" key="1">
    <source>
        <dbReference type="ARBA" id="ARBA00004863"/>
    </source>
</evidence>
<gene>
    <name evidence="4" type="primary">mqnD</name>
    <name evidence="5" type="ORF">SAMN05192529_101256</name>
</gene>
<evidence type="ECO:0000256" key="4">
    <source>
        <dbReference type="HAMAP-Rule" id="MF_00996"/>
    </source>
</evidence>
<dbReference type="SUPFAM" id="SSF53850">
    <property type="entry name" value="Periplasmic binding protein-like II"/>
    <property type="match status" value="1"/>
</dbReference>
<dbReference type="RefSeq" id="WP_091392343.1">
    <property type="nucleotide sequence ID" value="NZ_FNQY01000001.1"/>
</dbReference>
<dbReference type="Proteomes" id="UP000199041">
    <property type="component" value="Unassembled WGS sequence"/>
</dbReference>
<dbReference type="HAMAP" id="MF_00996">
    <property type="entry name" value="MqnD"/>
    <property type="match status" value="1"/>
</dbReference>
<feature type="binding site" evidence="4">
    <location>
        <begin position="55"/>
        <end position="57"/>
    </location>
    <ligand>
        <name>substrate</name>
    </ligand>
</feature>
<dbReference type="Pfam" id="PF02621">
    <property type="entry name" value="VitK2_biosynth"/>
    <property type="match status" value="1"/>
</dbReference>
<dbReference type="PANTHER" id="PTHR37167">
    <property type="entry name" value="1,4-DIHYDROXY-6-NAPHTOATE SYNTHASE"/>
    <property type="match status" value="1"/>
</dbReference>
<proteinExistence type="inferred from homology"/>
<dbReference type="OrthoDB" id="9809439at2"/>
<dbReference type="STRING" id="551991.SAMN05192529_101256"/>
<comment type="function">
    <text evidence="4">Catalyzes the conversion of cyclic dehypoxanthine futalosine (cyclic DHFL) into 1,4-dihydroxy-6-naphthoate, a step in the biosynthesis of menaquinone (MK, vitamin K2).</text>
</comment>
<protein>
    <recommendedName>
        <fullName evidence="4">1,4-dihydroxy-6-naphtoate synthase</fullName>
        <ecNumber evidence="4">4.1.99.29</ecNumber>
    </recommendedName>
    <alternativeName>
        <fullName evidence="4">Menaquinone biosynthetic enzyme MqnD</fullName>
    </alternativeName>
</protein>
<dbReference type="GO" id="GO:0009234">
    <property type="term" value="P:menaquinone biosynthetic process"/>
    <property type="evidence" value="ECO:0007669"/>
    <property type="project" value="UniProtKB-UniRule"/>
</dbReference>
<keyword evidence="2 4" id="KW-0474">Menaquinone biosynthesis</keyword>
<dbReference type="InterPro" id="IPR003773">
    <property type="entry name" value="Menaquinone_biosynth"/>
</dbReference>
<keyword evidence="6" id="KW-1185">Reference proteome</keyword>
<dbReference type="UniPathway" id="UPA00079"/>
<sequence>MKLTLGFSPCPNDTFIFEALVNQKFDVEGFEFDVRLEDVQTLNQWAMEGKLDVTKVSYGVLPFINKDYYVMSSGGAIGNGCGPLLISKGSVTEEEVNNSTIAIPGENTTAHLLFSLAYPNAKNKVFKVFNEIEPFVQQGNGLGVIIHENRFTYEQKGLHKVVDLGDFWEQKTGSPIPLGGIVGKRTLPMPVLKKLDSLIRHSIEYAYVNKYKDELPQYVKEHAQEMSEDVMLQHINLYVNSFSFKLGKTGRDAVRNLMKVYKELHPESNIGDLEIFATKVY</sequence>
<dbReference type="Gene3D" id="3.40.190.10">
    <property type="entry name" value="Periplasmic binding protein-like II"/>
    <property type="match status" value="2"/>
</dbReference>
<evidence type="ECO:0000256" key="2">
    <source>
        <dbReference type="ARBA" id="ARBA00022428"/>
    </source>
</evidence>
<keyword evidence="3 4" id="KW-0456">Lyase</keyword>